<dbReference type="KEGG" id="pstw:DSJ_09935"/>
<accession>H3RBI5</accession>
<dbReference type="Proteomes" id="UP000192380">
    <property type="component" value="Chromosome"/>
</dbReference>
<gene>
    <name evidence="2" type="ORF">CKS_4074</name>
    <name evidence="1" type="ORF">DSJ_09935</name>
</gene>
<evidence type="ECO:0000313" key="1">
    <source>
        <dbReference type="EMBL" id="ARF49629.1"/>
    </source>
</evidence>
<protein>
    <submittedName>
        <fullName evidence="2">Uncharacterized protein</fullName>
    </submittedName>
</protein>
<name>H3RBI5_PANSE</name>
<keyword evidence="4" id="KW-1185">Reference proteome</keyword>
<dbReference type="RefSeq" id="WP_006118701.1">
    <property type="nucleotide sequence ID" value="NZ_AHIE01000008.1"/>
</dbReference>
<dbReference type="PATRIC" id="fig|660596.6.peg.1336"/>
<dbReference type="Proteomes" id="UP000005050">
    <property type="component" value="Unassembled WGS sequence"/>
</dbReference>
<evidence type="ECO:0000313" key="4">
    <source>
        <dbReference type="Proteomes" id="UP000192380"/>
    </source>
</evidence>
<sequence length="65" mass="7282">MKDDELSSTDIYISQIVDSFTAIEVAYKNCSSINSTDIVSIMGCAERSGMHAVNELEKLLYKFKK</sequence>
<dbReference type="AlphaFoldDB" id="H3RBI5"/>
<evidence type="ECO:0000313" key="2">
    <source>
        <dbReference type="EMBL" id="EHU01324.1"/>
    </source>
</evidence>
<dbReference type="EMBL" id="AHIE01000008">
    <property type="protein sequence ID" value="EHU01324.1"/>
    <property type="molecule type" value="Genomic_DNA"/>
</dbReference>
<evidence type="ECO:0000313" key="3">
    <source>
        <dbReference type="Proteomes" id="UP000005050"/>
    </source>
</evidence>
<reference evidence="1 4" key="3">
    <citation type="submission" date="2016-10" db="EMBL/GenBank/DDBJ databases">
        <title>Complete Genome Assembly of Pantoea stewartii subsp. stewartii DC283, a Corn Pathogen.</title>
        <authorList>
            <person name="Duong D.A."/>
            <person name="Stevens A.M."/>
            <person name="Jensen R.V."/>
        </authorList>
    </citation>
    <scope>NUCLEOTIDE SEQUENCE [LARGE SCALE GENOMIC DNA]</scope>
    <source>
        <strain evidence="1 4">DC283</strain>
    </source>
</reference>
<proteinExistence type="predicted"/>
<reference evidence="2" key="2">
    <citation type="submission" date="2012-01" db="EMBL/GenBank/DDBJ databases">
        <authorList>
            <person name="Biehl B.S."/>
            <person name="Ding Y."/>
            <person name="Dugan-Rocha S.P."/>
            <person name="Gibbs R.A."/>
            <person name="Glasner J.D."/>
            <person name="Kovar C."/>
            <person name="Muzny D.M."/>
            <person name="Neeno-Eckwall E.C."/>
            <person name="Perna N.T."/>
            <person name="Qin X."/>
            <person name="von Bodman S.B."/>
            <person name="Weinstock G.M."/>
        </authorList>
    </citation>
    <scope>NUCLEOTIDE SEQUENCE</scope>
    <source>
        <strain evidence="2">DC283</strain>
    </source>
</reference>
<dbReference type="EMBL" id="CP017581">
    <property type="protein sequence ID" value="ARF49629.1"/>
    <property type="molecule type" value="Genomic_DNA"/>
</dbReference>
<dbReference type="STRING" id="660596.DSJ_09935"/>
<reference evidence="2 3" key="1">
    <citation type="journal article" date="2012" name="Mol. Microbiol.">
        <title>The genetic and structural basis of two distinct terminal side branch residues in stewartan and amylovoran exopolysaccharides and their potential role in host adaptation.</title>
        <authorList>
            <person name="Wang X."/>
            <person name="Yang F."/>
            <person name="von Bodman S.B."/>
        </authorList>
    </citation>
    <scope>NUCLEOTIDE SEQUENCE [LARGE SCALE GENOMIC DNA]</scope>
    <source>
        <strain evidence="2 3">DC283</strain>
    </source>
</reference>
<organism evidence="2 3">
    <name type="scientific">Pantoea stewartii subsp. stewartii DC283</name>
    <dbReference type="NCBI Taxonomy" id="660596"/>
    <lineage>
        <taxon>Bacteria</taxon>
        <taxon>Pseudomonadati</taxon>
        <taxon>Pseudomonadota</taxon>
        <taxon>Gammaproteobacteria</taxon>
        <taxon>Enterobacterales</taxon>
        <taxon>Erwiniaceae</taxon>
        <taxon>Pantoea</taxon>
    </lineage>
</organism>